<organism evidence="1 2">
    <name type="scientific">Nonomuraea salmonea</name>
    <dbReference type="NCBI Taxonomy" id="46181"/>
    <lineage>
        <taxon>Bacteria</taxon>
        <taxon>Bacillati</taxon>
        <taxon>Actinomycetota</taxon>
        <taxon>Actinomycetes</taxon>
        <taxon>Streptosporangiales</taxon>
        <taxon>Streptosporangiaceae</taxon>
        <taxon>Nonomuraea</taxon>
    </lineage>
</organism>
<protein>
    <recommendedName>
        <fullName evidence="3">ESX-1 secretion-associated protein</fullName>
    </recommendedName>
</protein>
<evidence type="ECO:0000313" key="2">
    <source>
        <dbReference type="Proteomes" id="UP001589568"/>
    </source>
</evidence>
<comment type="caution">
    <text evidence="1">The sequence shown here is derived from an EMBL/GenBank/DDBJ whole genome shotgun (WGS) entry which is preliminary data.</text>
</comment>
<evidence type="ECO:0000313" key="1">
    <source>
        <dbReference type="EMBL" id="MFB9468803.1"/>
    </source>
</evidence>
<keyword evidence="2" id="KW-1185">Reference proteome</keyword>
<dbReference type="RefSeq" id="WP_345396277.1">
    <property type="nucleotide sequence ID" value="NZ_BAAAXS010000001.1"/>
</dbReference>
<name>A0ABV5NET0_9ACTN</name>
<sequence length="110" mass="11820">MADLDIHLSALDRCRTAIKKAAGQYQETLTERNPGELTYDADGEVHNNRTPVSADTFGHLPGSAGLASAANSVWSALIGEMDEARKKLKGTERGLSDVEENIRAAHRATS</sequence>
<proteinExistence type="predicted"/>
<reference evidence="1 2" key="1">
    <citation type="submission" date="2024-09" db="EMBL/GenBank/DDBJ databases">
        <authorList>
            <person name="Sun Q."/>
            <person name="Mori K."/>
        </authorList>
    </citation>
    <scope>NUCLEOTIDE SEQUENCE [LARGE SCALE GENOMIC DNA]</scope>
    <source>
        <strain evidence="1 2">JCM 3324</strain>
    </source>
</reference>
<accession>A0ABV5NET0</accession>
<gene>
    <name evidence="1" type="ORF">ACFFR3_04755</name>
</gene>
<evidence type="ECO:0008006" key="3">
    <source>
        <dbReference type="Google" id="ProtNLM"/>
    </source>
</evidence>
<dbReference type="EMBL" id="JBHMCF010000003">
    <property type="protein sequence ID" value="MFB9468803.1"/>
    <property type="molecule type" value="Genomic_DNA"/>
</dbReference>
<dbReference type="Proteomes" id="UP001589568">
    <property type="component" value="Unassembled WGS sequence"/>
</dbReference>